<evidence type="ECO:0000256" key="5">
    <source>
        <dbReference type="ARBA" id="ARBA00032325"/>
    </source>
</evidence>
<keyword evidence="3" id="KW-0539">Nucleus</keyword>
<evidence type="ECO:0000256" key="1">
    <source>
        <dbReference type="ARBA" id="ARBA00004604"/>
    </source>
</evidence>
<comment type="subcellular location">
    <subcellularLocation>
        <location evidence="1">Nucleus</location>
        <location evidence="1">Nucleolus</location>
    </subcellularLocation>
</comment>
<dbReference type="SUPFAM" id="SSF54236">
    <property type="entry name" value="Ubiquitin-like"/>
    <property type="match status" value="1"/>
</dbReference>
<dbReference type="Gene3D" id="3.40.50.300">
    <property type="entry name" value="P-loop containing nucleotide triphosphate hydrolases"/>
    <property type="match status" value="1"/>
</dbReference>
<dbReference type="GO" id="GO:0034511">
    <property type="term" value="F:U3 snoRNA binding"/>
    <property type="evidence" value="ECO:0007669"/>
    <property type="project" value="InterPro"/>
</dbReference>
<dbReference type="InterPro" id="IPR010678">
    <property type="entry name" value="UTP25"/>
</dbReference>
<feature type="region of interest" description="Disordered" evidence="6">
    <location>
        <begin position="149"/>
        <end position="171"/>
    </location>
</feature>
<comment type="caution">
    <text evidence="9">The sequence shown here is derived from an EMBL/GenBank/DDBJ whole genome shotgun (WGS) entry which is preliminary data.</text>
</comment>
<evidence type="ECO:0000256" key="3">
    <source>
        <dbReference type="ARBA" id="ARBA00023242"/>
    </source>
</evidence>
<protein>
    <recommendedName>
        <fullName evidence="4">U3 small nucleolar RNA-associated protein 25 homolog</fullName>
    </recommendedName>
    <alternativeName>
        <fullName evidence="5">UTP25 small subunit processor component</fullName>
    </alternativeName>
</protein>
<name>A0A0V1HTG3_TRIPS</name>
<keyword evidence="10" id="KW-1185">Reference proteome</keyword>
<evidence type="ECO:0000256" key="6">
    <source>
        <dbReference type="SAM" id="MobiDB-lite"/>
    </source>
</evidence>
<evidence type="ECO:0000256" key="4">
    <source>
        <dbReference type="ARBA" id="ARBA00024421"/>
    </source>
</evidence>
<dbReference type="GO" id="GO:0032040">
    <property type="term" value="C:small-subunit processome"/>
    <property type="evidence" value="ECO:0007669"/>
    <property type="project" value="TreeGrafter"/>
</dbReference>
<feature type="domain" description="UTP25 C-terminal" evidence="7">
    <location>
        <begin position="594"/>
        <end position="779"/>
    </location>
</feature>
<dbReference type="GO" id="GO:0019843">
    <property type="term" value="F:rRNA binding"/>
    <property type="evidence" value="ECO:0007669"/>
    <property type="project" value="TreeGrafter"/>
</dbReference>
<dbReference type="InterPro" id="IPR027417">
    <property type="entry name" value="P-loop_NTPase"/>
</dbReference>
<gene>
    <name evidence="9" type="primary">DIEXF</name>
    <name evidence="9" type="ORF">T4B_9300</name>
</gene>
<reference evidence="9 10" key="1">
    <citation type="submission" date="2015-01" db="EMBL/GenBank/DDBJ databases">
        <title>Evolution of Trichinella species and genotypes.</title>
        <authorList>
            <person name="Korhonen P.K."/>
            <person name="Edoardo P."/>
            <person name="Giuseppe L.R."/>
            <person name="Gasser R.B."/>
        </authorList>
    </citation>
    <scope>NUCLEOTIDE SEQUENCE [LARGE SCALE GENOMIC DNA]</scope>
    <source>
        <strain evidence="9">ISS588</strain>
    </source>
</reference>
<dbReference type="Gene3D" id="3.10.20.90">
    <property type="entry name" value="Phosphatidylinositol 3-kinase Catalytic Subunit, Chain A, domain 1"/>
    <property type="match status" value="1"/>
</dbReference>
<dbReference type="InterPro" id="IPR053940">
    <property type="entry name" value="UTP25_NTPase-like"/>
</dbReference>
<dbReference type="GO" id="GO:0000462">
    <property type="term" value="P:maturation of SSU-rRNA from tricistronic rRNA transcript (SSU-rRNA, 5.8S rRNA, LSU-rRNA)"/>
    <property type="evidence" value="ECO:0007669"/>
    <property type="project" value="TreeGrafter"/>
</dbReference>
<dbReference type="EMBL" id="JYDS01000324">
    <property type="protein sequence ID" value="KRZ14035.1"/>
    <property type="molecule type" value="Genomic_DNA"/>
</dbReference>
<comment type="similarity">
    <text evidence="2">Belongs to the UTP25 family.</text>
</comment>
<organism evidence="9 10">
    <name type="scientific">Trichinella pseudospiralis</name>
    <name type="common">Parasitic roundworm</name>
    <dbReference type="NCBI Taxonomy" id="6337"/>
    <lineage>
        <taxon>Eukaryota</taxon>
        <taxon>Metazoa</taxon>
        <taxon>Ecdysozoa</taxon>
        <taxon>Nematoda</taxon>
        <taxon>Enoplea</taxon>
        <taxon>Dorylaimia</taxon>
        <taxon>Trichinellida</taxon>
        <taxon>Trichinellidae</taxon>
        <taxon>Trichinella</taxon>
    </lineage>
</organism>
<dbReference type="Proteomes" id="UP000054805">
    <property type="component" value="Unassembled WGS sequence"/>
</dbReference>
<accession>A0A0V1HTG3</accession>
<feature type="domain" description="UTP25 NTP hydrolase-like" evidence="8">
    <location>
        <begin position="307"/>
        <end position="581"/>
    </location>
</feature>
<dbReference type="Pfam" id="PF06862">
    <property type="entry name" value="Utp25_C"/>
    <property type="match status" value="1"/>
</dbReference>
<dbReference type="InterPro" id="IPR029071">
    <property type="entry name" value="Ubiquitin-like_domsf"/>
</dbReference>
<proteinExistence type="inferred from homology"/>
<dbReference type="Pfam" id="PF22916">
    <property type="entry name" value="UTP25_NTPase-like"/>
    <property type="match status" value="1"/>
</dbReference>
<dbReference type="AlphaFoldDB" id="A0A0V1HTG3"/>
<dbReference type="PANTHER" id="PTHR12933:SF0">
    <property type="entry name" value="U3 SMALL NUCLEOLAR RNA-ASSOCIATED PROTEIN 25 HOMOLOG"/>
    <property type="match status" value="1"/>
</dbReference>
<evidence type="ECO:0000259" key="7">
    <source>
        <dbReference type="Pfam" id="PF06862"/>
    </source>
</evidence>
<evidence type="ECO:0000313" key="10">
    <source>
        <dbReference type="Proteomes" id="UP000054805"/>
    </source>
</evidence>
<sequence length="786" mass="90960">MFFTLEQKSNETVANEQLKRQEDSGLVCVLSISFLTHSYLYMLLDLNPRLVTQISEERLGNRNFRLLNCFGIMWIFFEVRRHNSHALCCIRVGDPVLKLKEMLSSIYKVDSSSIGLYLEDRLLDDNEIFSQSWINGTWETLYMEPMTESPPLPDVLRSPPTEEPVQPSDKMKNGEQDTMYNLSVQFLQECNSNESESALSDSNDYLNAAVDPFREQFYTEFDEGVLEEKIERAQHNAPINIQFESIGSAWAFNAAERLHRTVQSFQWEHLHIRESLLKNLPKVNERLGMQGPVTPLQKDLLTVMGNYVDLYYPKRTHENSGEIYVAVALHVLNHVLKTRSIIVRHRGRRKAVAGKRDECELEFRDLGLTRPKVLILAPFRHAAYCIVSTMIEMLFANSNGQSFVTNKRRFHKHYGPPGNFTPKHVQGKARHQLPLEFYLQFQGNRDDCFRLGLSIAKKSLKLFVDFYNSDVIVASPLGLRSMIGVEGEAHHEYDFLSSIEMVVLDQADVFLMQNWKHVIHVMQHLHRLPNTDHGVDYSSVRMWCLNGMASRYCQTVLLSSIGSSELRALLGHHCHNYSGLVSVVEPQQTPEGCIGSVLVSMKHIFHKIPDCETLVDEADVRFKFFTERILPAYKHSETMKRTLIYVPSFFDFVRLRNYLKKEQWSFVQTNEYTSEKKVSRARCLFYHGDKPILVLTERFHFFHRYVIRGIRHLLFYQLPTYSNFYPELCNMLLQPSLNKQNHQQTISTSTVLYSPYDDLRLSGLVGRSRADSMMSSATNCILLTGR</sequence>
<dbReference type="InterPro" id="IPR053939">
    <property type="entry name" value="UTP25_C"/>
</dbReference>
<evidence type="ECO:0000256" key="2">
    <source>
        <dbReference type="ARBA" id="ARBA00009223"/>
    </source>
</evidence>
<dbReference type="PANTHER" id="PTHR12933">
    <property type="entry name" value="ORF PROTEIN-RELATED"/>
    <property type="match status" value="1"/>
</dbReference>
<evidence type="ECO:0000259" key="8">
    <source>
        <dbReference type="Pfam" id="PF22916"/>
    </source>
</evidence>
<evidence type="ECO:0000313" key="9">
    <source>
        <dbReference type="EMBL" id="KRZ14035.1"/>
    </source>
</evidence>